<evidence type="ECO:0000256" key="1">
    <source>
        <dbReference type="SAM" id="MobiDB-lite"/>
    </source>
</evidence>
<evidence type="ECO:0000313" key="3">
    <source>
        <dbReference type="EMBL" id="GGN41870.1"/>
    </source>
</evidence>
<feature type="region of interest" description="Disordered" evidence="1">
    <location>
        <begin position="75"/>
        <end position="97"/>
    </location>
</feature>
<keyword evidence="2" id="KW-0732">Signal</keyword>
<feature type="compositionally biased region" description="Polar residues" evidence="1">
    <location>
        <begin position="20"/>
        <end position="31"/>
    </location>
</feature>
<sequence length="97" mass="10310">MPSFLFFVAALAAGPAAASDTPQSTDATDTLHSADKGEVDPKSEVKCKRLSVTGSRVRRIKVCKTIAEWESEEELNRSAAKNTIDRGNTWGVGSPGS</sequence>
<protein>
    <submittedName>
        <fullName evidence="3">Uncharacterized protein</fullName>
    </submittedName>
</protein>
<feature type="chain" id="PRO_5047163790" evidence="2">
    <location>
        <begin position="19"/>
        <end position="97"/>
    </location>
</feature>
<dbReference type="EMBL" id="BMLK01000002">
    <property type="protein sequence ID" value="GGN41870.1"/>
    <property type="molecule type" value="Genomic_DNA"/>
</dbReference>
<keyword evidence="4" id="KW-1185">Reference proteome</keyword>
<evidence type="ECO:0000256" key="2">
    <source>
        <dbReference type="SAM" id="SignalP"/>
    </source>
</evidence>
<feature type="signal peptide" evidence="2">
    <location>
        <begin position="1"/>
        <end position="18"/>
    </location>
</feature>
<evidence type="ECO:0000313" key="4">
    <source>
        <dbReference type="Proteomes" id="UP000605099"/>
    </source>
</evidence>
<accession>A0ABQ2J7K8</accession>
<proteinExistence type="predicted"/>
<feature type="region of interest" description="Disordered" evidence="1">
    <location>
        <begin position="15"/>
        <end position="38"/>
    </location>
</feature>
<gene>
    <name evidence="3" type="ORF">GCM10011349_04380</name>
</gene>
<name>A0ABQ2J7K8_9SPHN</name>
<dbReference type="RefSeq" id="WP_188817832.1">
    <property type="nucleotide sequence ID" value="NZ_BMLK01000002.1"/>
</dbReference>
<reference evidence="4" key="1">
    <citation type="journal article" date="2019" name="Int. J. Syst. Evol. Microbiol.">
        <title>The Global Catalogue of Microorganisms (GCM) 10K type strain sequencing project: providing services to taxonomists for standard genome sequencing and annotation.</title>
        <authorList>
            <consortium name="The Broad Institute Genomics Platform"/>
            <consortium name="The Broad Institute Genome Sequencing Center for Infectious Disease"/>
            <person name="Wu L."/>
            <person name="Ma J."/>
        </authorList>
    </citation>
    <scope>NUCLEOTIDE SEQUENCE [LARGE SCALE GENOMIC DNA]</scope>
    <source>
        <strain evidence="4">CGMCC 1.6784</strain>
    </source>
</reference>
<organism evidence="3 4">
    <name type="scientific">Novosphingobium indicum</name>
    <dbReference type="NCBI Taxonomy" id="462949"/>
    <lineage>
        <taxon>Bacteria</taxon>
        <taxon>Pseudomonadati</taxon>
        <taxon>Pseudomonadota</taxon>
        <taxon>Alphaproteobacteria</taxon>
        <taxon>Sphingomonadales</taxon>
        <taxon>Sphingomonadaceae</taxon>
        <taxon>Novosphingobium</taxon>
    </lineage>
</organism>
<comment type="caution">
    <text evidence="3">The sequence shown here is derived from an EMBL/GenBank/DDBJ whole genome shotgun (WGS) entry which is preliminary data.</text>
</comment>
<dbReference type="Proteomes" id="UP000605099">
    <property type="component" value="Unassembled WGS sequence"/>
</dbReference>